<feature type="region of interest" description="Disordered" evidence="1">
    <location>
        <begin position="205"/>
        <end position="251"/>
    </location>
</feature>
<sequence>MHVNANQKMTAYAFPHPTHGRYPVLIAFFASARYLTSAKLPSPIVQALYRLRVVPAACPERQPARPWDMQINWSFAFIIHQKSDRTYRGPRLTPQPAPAIDVPTRPLAAALCAPDVNGAPNLGHVTRTRAASAHDSACKAAPTQTHHPPRRPRRNVISEREPIETTSQPRKRRSCCAPKLRRKTKSVSFILTDWIICAQTLRSQPEGFHGVPGRVPRSKGCNQAAESFERQSKNARRDADPGLARRRGQWK</sequence>
<dbReference type="Proteomes" id="UP000299102">
    <property type="component" value="Unassembled WGS sequence"/>
</dbReference>
<evidence type="ECO:0000313" key="3">
    <source>
        <dbReference type="Proteomes" id="UP000299102"/>
    </source>
</evidence>
<evidence type="ECO:0000256" key="1">
    <source>
        <dbReference type="SAM" id="MobiDB-lite"/>
    </source>
</evidence>
<feature type="compositionally biased region" description="Low complexity" evidence="1">
    <location>
        <begin position="130"/>
        <end position="141"/>
    </location>
</feature>
<feature type="region of interest" description="Disordered" evidence="1">
    <location>
        <begin position="128"/>
        <end position="177"/>
    </location>
</feature>
<reference evidence="2 3" key="1">
    <citation type="journal article" date="2019" name="Commun. Biol.">
        <title>The bagworm genome reveals a unique fibroin gene that provides high tensile strength.</title>
        <authorList>
            <person name="Kono N."/>
            <person name="Nakamura H."/>
            <person name="Ohtoshi R."/>
            <person name="Tomita M."/>
            <person name="Numata K."/>
            <person name="Arakawa K."/>
        </authorList>
    </citation>
    <scope>NUCLEOTIDE SEQUENCE [LARGE SCALE GENOMIC DNA]</scope>
</reference>
<dbReference type="EMBL" id="BGZK01001309">
    <property type="protein sequence ID" value="GBP76910.1"/>
    <property type="molecule type" value="Genomic_DNA"/>
</dbReference>
<gene>
    <name evidence="2" type="ORF">EVAR_52598_1</name>
</gene>
<feature type="compositionally biased region" description="Basic and acidic residues" evidence="1">
    <location>
        <begin position="227"/>
        <end position="240"/>
    </location>
</feature>
<dbReference type="AlphaFoldDB" id="A0A4C1YP65"/>
<protein>
    <submittedName>
        <fullName evidence="2">Uncharacterized protein</fullName>
    </submittedName>
</protein>
<keyword evidence="3" id="KW-1185">Reference proteome</keyword>
<organism evidence="2 3">
    <name type="scientific">Eumeta variegata</name>
    <name type="common">Bagworm moth</name>
    <name type="synonym">Eumeta japonica</name>
    <dbReference type="NCBI Taxonomy" id="151549"/>
    <lineage>
        <taxon>Eukaryota</taxon>
        <taxon>Metazoa</taxon>
        <taxon>Ecdysozoa</taxon>
        <taxon>Arthropoda</taxon>
        <taxon>Hexapoda</taxon>
        <taxon>Insecta</taxon>
        <taxon>Pterygota</taxon>
        <taxon>Neoptera</taxon>
        <taxon>Endopterygota</taxon>
        <taxon>Lepidoptera</taxon>
        <taxon>Glossata</taxon>
        <taxon>Ditrysia</taxon>
        <taxon>Tineoidea</taxon>
        <taxon>Psychidae</taxon>
        <taxon>Oiketicinae</taxon>
        <taxon>Eumeta</taxon>
    </lineage>
</organism>
<accession>A0A4C1YP65</accession>
<comment type="caution">
    <text evidence="2">The sequence shown here is derived from an EMBL/GenBank/DDBJ whole genome shotgun (WGS) entry which is preliminary data.</text>
</comment>
<name>A0A4C1YP65_EUMVA</name>
<evidence type="ECO:0000313" key="2">
    <source>
        <dbReference type="EMBL" id="GBP76910.1"/>
    </source>
</evidence>
<proteinExistence type="predicted"/>